<dbReference type="PANTHER" id="PTHR11188:SF135">
    <property type="entry name" value="ARRESTIN DOMAIN CONTAINING 3-LIKE-RELATED"/>
    <property type="match status" value="1"/>
</dbReference>
<feature type="region of interest" description="Disordered" evidence="2">
    <location>
        <begin position="445"/>
        <end position="473"/>
    </location>
</feature>
<feature type="region of interest" description="Disordered" evidence="2">
    <location>
        <begin position="513"/>
        <end position="535"/>
    </location>
</feature>
<organism evidence="4 5">
    <name type="scientific">Collichthys lucidus</name>
    <name type="common">Big head croaker</name>
    <name type="synonym">Sciaena lucida</name>
    <dbReference type="NCBI Taxonomy" id="240159"/>
    <lineage>
        <taxon>Eukaryota</taxon>
        <taxon>Metazoa</taxon>
        <taxon>Chordata</taxon>
        <taxon>Craniata</taxon>
        <taxon>Vertebrata</taxon>
        <taxon>Euteleostomi</taxon>
        <taxon>Actinopterygii</taxon>
        <taxon>Neopterygii</taxon>
        <taxon>Teleostei</taxon>
        <taxon>Neoteleostei</taxon>
        <taxon>Acanthomorphata</taxon>
        <taxon>Eupercaria</taxon>
        <taxon>Sciaenidae</taxon>
        <taxon>Collichthys</taxon>
    </lineage>
</organism>
<dbReference type="SMART" id="SM01017">
    <property type="entry name" value="Arrestin_C"/>
    <property type="match status" value="1"/>
</dbReference>
<sequence length="535" mass="58863">MGLLWTDVSWYAMSGLAKLPTAPAKQIHIQFTLGLCAISSTISFARMMAVEIEKMRADFRRRHSSASMPSVQNLTMTYDSLNEHGTFSEGDTITGKVTLFLSKDTKCESLFVKAKGDADVRWTVRRGEHNHTYSAHRRYFKLKQFLIPENTKDTVLPQGTHVYPFRITLPQGSMPSSFKGCHGKIVYKLEAKLSRSWKFDRKVDNEINFVSKAIPNLQHLMTQQVGSTNKEMWFFSKGDVHMDVTVDRRAYAPGETITIVAKVNNASTKEMTPKFSLSRDLVYRAVGDTKHEKSVILKLSENTIQPKTQEEVKCRMKIPQGQTQTIHNCDIISLEYYLKVYLDISFSSDPEVKFPVAIIPNDLAPSQFHGHAMGPYPNSAVGAPSNSDFPPPAAAMGPYPAPPHAGSYGYPAAQSYSAPPPVYPAQSAYVSGGYNNPVPQLASPYGTPFSSSSSSSVLHPPPTAPAFQPPPYAPEVQPSPLSAPAYVPPTAPNIPPPAPAYNLLPSAPMMDTDFLSQTDEAPPSYSLLFPPTDAK</sequence>
<dbReference type="InterPro" id="IPR014756">
    <property type="entry name" value="Ig_E-set"/>
</dbReference>
<dbReference type="GO" id="GO:0005886">
    <property type="term" value="C:plasma membrane"/>
    <property type="evidence" value="ECO:0007669"/>
    <property type="project" value="TreeGrafter"/>
</dbReference>
<evidence type="ECO:0000313" key="4">
    <source>
        <dbReference type="EMBL" id="TKS78879.1"/>
    </source>
</evidence>
<dbReference type="PANTHER" id="PTHR11188">
    <property type="entry name" value="ARRESTIN DOMAIN CONTAINING PROTEIN"/>
    <property type="match status" value="1"/>
</dbReference>
<keyword evidence="5" id="KW-1185">Reference proteome</keyword>
<dbReference type="AlphaFoldDB" id="A0A4U5UV33"/>
<dbReference type="EMBL" id="CM014088">
    <property type="protein sequence ID" value="TKS78879.1"/>
    <property type="molecule type" value="Genomic_DNA"/>
</dbReference>
<dbReference type="InterPro" id="IPR050357">
    <property type="entry name" value="Arrestin_domain-protein"/>
</dbReference>
<dbReference type="Pfam" id="PF02752">
    <property type="entry name" value="Arrestin_C"/>
    <property type="match status" value="1"/>
</dbReference>
<feature type="domain" description="Arrestin C-terminal-like" evidence="3">
    <location>
        <begin position="236"/>
        <end position="361"/>
    </location>
</feature>
<dbReference type="STRING" id="240159.A0A4U5UV33"/>
<dbReference type="GO" id="GO:0015031">
    <property type="term" value="P:protein transport"/>
    <property type="evidence" value="ECO:0007669"/>
    <property type="project" value="TreeGrafter"/>
</dbReference>
<comment type="similarity">
    <text evidence="1">Belongs to the arrestin family.</text>
</comment>
<dbReference type="InterPro" id="IPR011022">
    <property type="entry name" value="Arrestin_C-like"/>
</dbReference>
<dbReference type="GO" id="GO:0005737">
    <property type="term" value="C:cytoplasm"/>
    <property type="evidence" value="ECO:0007669"/>
    <property type="project" value="TreeGrafter"/>
</dbReference>
<dbReference type="Gene3D" id="2.60.40.640">
    <property type="match status" value="2"/>
</dbReference>
<dbReference type="Proteomes" id="UP000298787">
    <property type="component" value="Chromosome 11"/>
</dbReference>
<proteinExistence type="inferred from homology"/>
<evidence type="ECO:0000256" key="1">
    <source>
        <dbReference type="ARBA" id="ARBA00005298"/>
    </source>
</evidence>
<reference evidence="4 5" key="1">
    <citation type="submission" date="2019-01" db="EMBL/GenBank/DDBJ databases">
        <title>Genome Assembly of Collichthys lucidus.</title>
        <authorList>
            <person name="Cai M."/>
            <person name="Xiao S."/>
        </authorList>
    </citation>
    <scope>NUCLEOTIDE SEQUENCE [LARGE SCALE GENOMIC DNA]</scope>
    <source>
        <strain evidence="4">JT15FE1705JMU</strain>
        <tissue evidence="4">Muscle</tissue>
    </source>
</reference>
<dbReference type="SUPFAM" id="SSF81296">
    <property type="entry name" value="E set domains"/>
    <property type="match status" value="2"/>
</dbReference>
<accession>A0A4U5UV33</accession>
<dbReference type="Pfam" id="PF00339">
    <property type="entry name" value="Arrestin_N"/>
    <property type="match status" value="1"/>
</dbReference>
<evidence type="ECO:0000256" key="2">
    <source>
        <dbReference type="SAM" id="MobiDB-lite"/>
    </source>
</evidence>
<gene>
    <name evidence="4" type="ORF">D9C73_012294</name>
</gene>
<evidence type="ECO:0000259" key="3">
    <source>
        <dbReference type="SMART" id="SM01017"/>
    </source>
</evidence>
<dbReference type="InterPro" id="IPR014752">
    <property type="entry name" value="Arrestin-like_C"/>
</dbReference>
<dbReference type="GO" id="GO:0007399">
    <property type="term" value="P:nervous system development"/>
    <property type="evidence" value="ECO:0007669"/>
    <property type="project" value="UniProtKB-ARBA"/>
</dbReference>
<protein>
    <submittedName>
        <fullName evidence="4">Arrestin domain-containing protein 3</fullName>
    </submittedName>
</protein>
<feature type="compositionally biased region" description="Pro residues" evidence="2">
    <location>
        <begin position="459"/>
        <end position="473"/>
    </location>
</feature>
<name>A0A4U5UV33_COLLU</name>
<dbReference type="InterPro" id="IPR011021">
    <property type="entry name" value="Arrestin-like_N"/>
</dbReference>
<evidence type="ECO:0000313" key="5">
    <source>
        <dbReference type="Proteomes" id="UP000298787"/>
    </source>
</evidence>